<dbReference type="RefSeq" id="XP_045291972.1">
    <property type="nucleotide sequence ID" value="XM_045427997.1"/>
</dbReference>
<name>C0NCV1_AJECG</name>
<dbReference type="GeneID" id="69033964"/>
<evidence type="ECO:0000313" key="2">
    <source>
        <dbReference type="Proteomes" id="UP000001631"/>
    </source>
</evidence>
<dbReference type="HOGENOM" id="CLU_1767522_0_0_1"/>
<proteinExistence type="predicted"/>
<dbReference type="InParanoid" id="C0NCV1"/>
<accession>C0NCV1</accession>
<keyword evidence="2" id="KW-1185">Reference proteome</keyword>
<dbReference type="Proteomes" id="UP000001631">
    <property type="component" value="Unassembled WGS sequence"/>
</dbReference>
<evidence type="ECO:0000313" key="1">
    <source>
        <dbReference type="EMBL" id="EEH11492.1"/>
    </source>
</evidence>
<reference evidence="1" key="1">
    <citation type="submission" date="2009-02" db="EMBL/GenBank/DDBJ databases">
        <title>The Genome Sequence of Ajellomyces capsulatus strain G186AR.</title>
        <authorList>
            <consortium name="The Broad Institute Genome Sequencing Platform"/>
            <person name="Champion M."/>
            <person name="Cuomo C."/>
            <person name="Ma L.-J."/>
            <person name="Henn M.R."/>
            <person name="Sil A."/>
            <person name="Goldman B."/>
            <person name="Young S.K."/>
            <person name="Kodira C.D."/>
            <person name="Zeng Q."/>
            <person name="Koehrsen M."/>
            <person name="Alvarado L."/>
            <person name="Berlin A."/>
            <person name="Borenstein D."/>
            <person name="Chen Z."/>
            <person name="Engels R."/>
            <person name="Freedman E."/>
            <person name="Gellesch M."/>
            <person name="Goldberg J."/>
            <person name="Griggs A."/>
            <person name="Gujja S."/>
            <person name="Heiman D."/>
            <person name="Hepburn T."/>
            <person name="Howarth C."/>
            <person name="Jen D."/>
            <person name="Larson L."/>
            <person name="Lewis B."/>
            <person name="Mehta T."/>
            <person name="Park D."/>
            <person name="Pearson M."/>
            <person name="Roberts A."/>
            <person name="Saif S."/>
            <person name="Shea T."/>
            <person name="Shenoy N."/>
            <person name="Sisk P."/>
            <person name="Stolte C."/>
            <person name="Sykes S."/>
            <person name="Walk T."/>
            <person name="White J."/>
            <person name="Yandava C."/>
            <person name="Klein B."/>
            <person name="McEwen J.G."/>
            <person name="Puccia R."/>
            <person name="Goldman G.H."/>
            <person name="Felipe M.S."/>
            <person name="Nino-Vega G."/>
            <person name="San-Blas G."/>
            <person name="Taylor J."/>
            <person name="Mendoza L."/>
            <person name="Galagan J."/>
            <person name="Nusbaum C."/>
            <person name="Birren B."/>
        </authorList>
    </citation>
    <scope>NUCLEOTIDE SEQUENCE</scope>
    <source>
        <strain evidence="1">G186AR</strain>
    </source>
</reference>
<gene>
    <name evidence="1" type="ORF">HCBG_00947</name>
</gene>
<protein>
    <submittedName>
        <fullName evidence="1">Uncharacterized protein</fullName>
    </submittedName>
</protein>
<organism evidence="1 2">
    <name type="scientific">Ajellomyces capsulatus (strain G186AR / H82 / ATCC MYA-2454 / RMSCC 2432)</name>
    <name type="common">Darling's disease fungus</name>
    <name type="synonym">Histoplasma capsulatum</name>
    <dbReference type="NCBI Taxonomy" id="447093"/>
    <lineage>
        <taxon>Eukaryota</taxon>
        <taxon>Fungi</taxon>
        <taxon>Dikarya</taxon>
        <taxon>Ascomycota</taxon>
        <taxon>Pezizomycotina</taxon>
        <taxon>Eurotiomycetes</taxon>
        <taxon>Eurotiomycetidae</taxon>
        <taxon>Onygenales</taxon>
        <taxon>Ajellomycetaceae</taxon>
        <taxon>Histoplasma</taxon>
    </lineage>
</organism>
<dbReference type="EMBL" id="GG663363">
    <property type="protein sequence ID" value="EEH11492.1"/>
    <property type="molecule type" value="Genomic_DNA"/>
</dbReference>
<sequence length="147" mass="15769">MPSFAGNPRVSSASVSCYVLNACNLGKLLLAGKKLVSSRLCNVLPLTSTARSRLIHWTLPAFIFPQLAMPGITHKNPNPEAYLFSGLFEEDTSAPYAGEKLPRRTGNISMTGGYKRDQSSPFLGITAYSLDSVASKSVTAGTDIKDK</sequence>
<dbReference type="AlphaFoldDB" id="C0NCV1"/>